<protein>
    <submittedName>
        <fullName evidence="1">Type VI secretion system baseplate subunit TssF</fullName>
    </submittedName>
</protein>
<evidence type="ECO:0000313" key="2">
    <source>
        <dbReference type="Proteomes" id="UP001302652"/>
    </source>
</evidence>
<accession>A0ABZ0ESZ3</accession>
<keyword evidence="2" id="KW-1185">Reference proteome</keyword>
<dbReference type="Proteomes" id="UP001302652">
    <property type="component" value="Chromosome 1"/>
</dbReference>
<dbReference type="NCBIfam" id="TIGR03359">
    <property type="entry name" value="VI_chp_6"/>
    <property type="match status" value="1"/>
</dbReference>
<gene>
    <name evidence="1" type="primary">tssF</name>
    <name evidence="1" type="ORF">RW095_29170</name>
</gene>
<dbReference type="EMBL" id="CP136513">
    <property type="protein sequence ID" value="WOD20268.1"/>
    <property type="molecule type" value="Genomic_DNA"/>
</dbReference>
<name>A0ABZ0ESZ3_9BURK</name>
<dbReference type="InterPro" id="IPR010272">
    <property type="entry name" value="T6SS_TssF"/>
</dbReference>
<dbReference type="Pfam" id="PF05947">
    <property type="entry name" value="T6SS_TssF"/>
    <property type="match status" value="1"/>
</dbReference>
<sequence>MRTVRLVRVRHGVDPQLIEYYQRELFYMRELAAEFAQAHPKIARRLGMQAGEIGDVYVERLIEAFALTAGRSQMRIDRMTEAFTRRLLECVNPNYVTLLPSLAVARFFPDPEATHNPYGQTLPRGTRIMSRKAVEGRTVCEFRSSQPVTIWPLALTHARWTGIPPDLFSLHRYVDDARQVRGALRLRLRTIDGASIGSLQGLDRLPIYLCGEPRMASHLFELIHTSVVGMVMGVPGGFDTEELHGMKLAGRLPMGVDYEGLEPEQSLLRPASRALHGHTLVHEYFAQPQRFWFFALTGLAAGLQTISGPEVEIVLLLTREVAALDQQVDASHMALFCTPIANLYPVRTGRLHLDADAREHRLVPYVTAPDDHEVHSLELAKGQVDEESEEIAFQPLDIAIPDDEQGDERYFTLRRELDEPAGRARRYGTRQRFVRTHVLLSLLDHDHRPDQTGIRYLTLDAWLTNADLPCLAPCNGVNDLLVRGAKGVASAGFVRAPTPPRPPLAHGDTAWELVRQLHLELEVFDSNFDERRPGEGLRMMLQPYLGAGDTALARQLDSLIGATAEPVYGMHRQAGELQLARGMKITLTFDESGLDGMSPFTFALALERYVTRHVSTHSFTQTVLCTKQRGAVFTFPTRDGTRGIF</sequence>
<organism evidence="1 2">
    <name type="scientific">Paraburkholderia kirstenboschensis</name>
    <dbReference type="NCBI Taxonomy" id="1245436"/>
    <lineage>
        <taxon>Bacteria</taxon>
        <taxon>Pseudomonadati</taxon>
        <taxon>Pseudomonadota</taxon>
        <taxon>Betaproteobacteria</taxon>
        <taxon>Burkholderiales</taxon>
        <taxon>Burkholderiaceae</taxon>
        <taxon>Paraburkholderia</taxon>
    </lineage>
</organism>
<reference evidence="1 2" key="1">
    <citation type="submission" date="2023-10" db="EMBL/GenBank/DDBJ databases">
        <title>Surface-active antibiotics is a multifunctional adaptation for post-fire microbes.</title>
        <authorList>
            <person name="Liu M.D."/>
            <person name="Du Y."/>
            <person name="Koupaei S.K."/>
            <person name="Kim N.R."/>
            <person name="Zhang W."/>
            <person name="Traxler M.F."/>
        </authorList>
    </citation>
    <scope>NUCLEOTIDE SEQUENCE [LARGE SCALE GENOMIC DNA]</scope>
    <source>
        <strain evidence="1 2">F3</strain>
    </source>
</reference>
<dbReference type="RefSeq" id="WP_317022218.1">
    <property type="nucleotide sequence ID" value="NZ_CP136513.1"/>
</dbReference>
<proteinExistence type="predicted"/>
<dbReference type="PANTHER" id="PTHR35370">
    <property type="entry name" value="CYTOPLASMIC PROTEIN-RELATED-RELATED"/>
    <property type="match status" value="1"/>
</dbReference>
<dbReference type="PIRSF" id="PIRSF028304">
    <property type="entry name" value="UCP028304"/>
    <property type="match status" value="1"/>
</dbReference>
<dbReference type="PANTHER" id="PTHR35370:SF1">
    <property type="entry name" value="TYPE VI SECRETION SYSTEM COMPONENT TSSF1"/>
    <property type="match status" value="1"/>
</dbReference>
<evidence type="ECO:0000313" key="1">
    <source>
        <dbReference type="EMBL" id="WOD20268.1"/>
    </source>
</evidence>